<keyword evidence="4" id="KW-1185">Reference proteome</keyword>
<dbReference type="AlphaFoldDB" id="A0AAD7JB59"/>
<sequence length="192" mass="21080">MKYIVSAIFVSLAFGLASAFNIQEPGANLKRSEDTCGSCGNPADALPFYRTFVAPQVDHCYTTNLEIVNGQFAAYRLQGVAGLVFATQEASTVPFYRLYNPTIFDSFYTTSATEKASALANGYVINTSDPVTYIYPTQICGSVPFYRLYSANETDNFYTTSESEMLEFIANEGYTYVEIAGYILPVSCPQCG</sequence>
<protein>
    <recommendedName>
        <fullName evidence="2">DUF5648 domain-containing protein</fullName>
    </recommendedName>
</protein>
<evidence type="ECO:0000259" key="2">
    <source>
        <dbReference type="Pfam" id="PF18885"/>
    </source>
</evidence>
<proteinExistence type="predicted"/>
<evidence type="ECO:0000256" key="1">
    <source>
        <dbReference type="SAM" id="SignalP"/>
    </source>
</evidence>
<dbReference type="EMBL" id="JARKIB010000038">
    <property type="protein sequence ID" value="KAJ7760023.1"/>
    <property type="molecule type" value="Genomic_DNA"/>
</dbReference>
<accession>A0AAD7JB59</accession>
<dbReference type="Proteomes" id="UP001215598">
    <property type="component" value="Unassembled WGS sequence"/>
</dbReference>
<keyword evidence="1" id="KW-0732">Signal</keyword>
<dbReference type="InterPro" id="IPR043708">
    <property type="entry name" value="DUF5648"/>
</dbReference>
<comment type="caution">
    <text evidence="3">The sequence shown here is derived from an EMBL/GenBank/DDBJ whole genome shotgun (WGS) entry which is preliminary data.</text>
</comment>
<organism evidence="3 4">
    <name type="scientific">Mycena metata</name>
    <dbReference type="NCBI Taxonomy" id="1033252"/>
    <lineage>
        <taxon>Eukaryota</taxon>
        <taxon>Fungi</taxon>
        <taxon>Dikarya</taxon>
        <taxon>Basidiomycota</taxon>
        <taxon>Agaricomycotina</taxon>
        <taxon>Agaricomycetes</taxon>
        <taxon>Agaricomycetidae</taxon>
        <taxon>Agaricales</taxon>
        <taxon>Marasmiineae</taxon>
        <taxon>Mycenaceae</taxon>
        <taxon>Mycena</taxon>
    </lineage>
</organism>
<evidence type="ECO:0000313" key="3">
    <source>
        <dbReference type="EMBL" id="KAJ7760023.1"/>
    </source>
</evidence>
<evidence type="ECO:0000313" key="4">
    <source>
        <dbReference type="Proteomes" id="UP001215598"/>
    </source>
</evidence>
<name>A0AAD7JB59_9AGAR</name>
<reference evidence="3" key="1">
    <citation type="submission" date="2023-03" db="EMBL/GenBank/DDBJ databases">
        <title>Massive genome expansion in bonnet fungi (Mycena s.s.) driven by repeated elements and novel gene families across ecological guilds.</title>
        <authorList>
            <consortium name="Lawrence Berkeley National Laboratory"/>
            <person name="Harder C.B."/>
            <person name="Miyauchi S."/>
            <person name="Viragh M."/>
            <person name="Kuo A."/>
            <person name="Thoen E."/>
            <person name="Andreopoulos B."/>
            <person name="Lu D."/>
            <person name="Skrede I."/>
            <person name="Drula E."/>
            <person name="Henrissat B."/>
            <person name="Morin E."/>
            <person name="Kohler A."/>
            <person name="Barry K."/>
            <person name="LaButti K."/>
            <person name="Morin E."/>
            <person name="Salamov A."/>
            <person name="Lipzen A."/>
            <person name="Mereny Z."/>
            <person name="Hegedus B."/>
            <person name="Baldrian P."/>
            <person name="Stursova M."/>
            <person name="Weitz H."/>
            <person name="Taylor A."/>
            <person name="Grigoriev I.V."/>
            <person name="Nagy L.G."/>
            <person name="Martin F."/>
            <person name="Kauserud H."/>
        </authorList>
    </citation>
    <scope>NUCLEOTIDE SEQUENCE</scope>
    <source>
        <strain evidence="3">CBHHK182m</strain>
    </source>
</reference>
<feature type="chain" id="PRO_5042075616" description="DUF5648 domain-containing protein" evidence="1">
    <location>
        <begin position="20"/>
        <end position="192"/>
    </location>
</feature>
<gene>
    <name evidence="3" type="ORF">B0H16DRAFT_1533372</name>
</gene>
<dbReference type="Pfam" id="PF18885">
    <property type="entry name" value="DUF5648"/>
    <property type="match status" value="1"/>
</dbReference>
<feature type="signal peptide" evidence="1">
    <location>
        <begin position="1"/>
        <end position="19"/>
    </location>
</feature>
<feature type="domain" description="DUF5648" evidence="2">
    <location>
        <begin position="47"/>
        <end position="184"/>
    </location>
</feature>